<comment type="caution">
    <text evidence="1">The sequence shown here is derived from an EMBL/GenBank/DDBJ whole genome shotgun (WGS) entry which is preliminary data.</text>
</comment>
<accession>A0ABV9K5B5</accession>
<organism evidence="1 2">
    <name type="scientific">Falsiporphyromonas endometrii</name>
    <dbReference type="NCBI Taxonomy" id="1387297"/>
    <lineage>
        <taxon>Bacteria</taxon>
        <taxon>Pseudomonadati</taxon>
        <taxon>Bacteroidota</taxon>
        <taxon>Bacteroidia</taxon>
        <taxon>Bacteroidales</taxon>
        <taxon>Porphyromonadaceae</taxon>
        <taxon>Falsiporphyromonas</taxon>
    </lineage>
</organism>
<evidence type="ECO:0000313" key="2">
    <source>
        <dbReference type="Proteomes" id="UP001596020"/>
    </source>
</evidence>
<protein>
    <submittedName>
        <fullName evidence="1">DUF3560 domain-containing protein</fullName>
    </submittedName>
</protein>
<proteinExistence type="predicted"/>
<reference evidence="2" key="1">
    <citation type="journal article" date="2019" name="Int. J. Syst. Evol. Microbiol.">
        <title>The Global Catalogue of Microorganisms (GCM) 10K type strain sequencing project: providing services to taxonomists for standard genome sequencing and annotation.</title>
        <authorList>
            <consortium name="The Broad Institute Genomics Platform"/>
            <consortium name="The Broad Institute Genome Sequencing Center for Infectious Disease"/>
            <person name="Wu L."/>
            <person name="Ma J."/>
        </authorList>
    </citation>
    <scope>NUCLEOTIDE SEQUENCE [LARGE SCALE GENOMIC DNA]</scope>
    <source>
        <strain evidence="2">CGMCC 4.7357</strain>
    </source>
</reference>
<dbReference type="RefSeq" id="WP_380077073.1">
    <property type="nucleotide sequence ID" value="NZ_JBHSGO010000007.1"/>
</dbReference>
<sequence length="214" mass="25613">MNTYKKYCPNVYVAKCEEKYRKGDLITVVTKYGKQNECIVHNLVDRDRDGHFYYSITRADGYNLQERAKRKSKQYESWALAAEQKSQEYFSRSNRHHDFLAMGEPIKVGHHSERRHRKIIEQRQNNMQQSVLQSHKAQSHLQKAEAWRKHQEDINLSIPESLDYYRDRYNKAVEYHRGLKTGKYPRKHAYSLSYAKKEVNDLKKKVMLAEKLWA</sequence>
<dbReference type="Pfam" id="PF12083">
    <property type="entry name" value="DUF3560"/>
    <property type="match status" value="1"/>
</dbReference>
<dbReference type="Proteomes" id="UP001596020">
    <property type="component" value="Unassembled WGS sequence"/>
</dbReference>
<keyword evidence="2" id="KW-1185">Reference proteome</keyword>
<name>A0ABV9K5B5_9PORP</name>
<evidence type="ECO:0000313" key="1">
    <source>
        <dbReference type="EMBL" id="MFC4665174.1"/>
    </source>
</evidence>
<dbReference type="InterPro" id="IPR021944">
    <property type="entry name" value="DUF3560"/>
</dbReference>
<gene>
    <name evidence="1" type="ORF">ACFO3G_00805</name>
</gene>
<dbReference type="EMBL" id="JBHSGO010000007">
    <property type="protein sequence ID" value="MFC4665174.1"/>
    <property type="molecule type" value="Genomic_DNA"/>
</dbReference>